<dbReference type="Gene3D" id="1.10.357.10">
    <property type="entry name" value="Tetracycline Repressor, domain 2"/>
    <property type="match status" value="1"/>
</dbReference>
<dbReference type="InterPro" id="IPR025996">
    <property type="entry name" value="MT1864/Rv1816-like_C"/>
</dbReference>
<dbReference type="EMBL" id="BAABDC010000001">
    <property type="protein sequence ID" value="GAA3696251.1"/>
    <property type="molecule type" value="Genomic_DNA"/>
</dbReference>
<dbReference type="Pfam" id="PF00440">
    <property type="entry name" value="TetR_N"/>
    <property type="match status" value="1"/>
</dbReference>
<evidence type="ECO:0000256" key="3">
    <source>
        <dbReference type="ARBA" id="ARBA00023163"/>
    </source>
</evidence>
<dbReference type="PANTHER" id="PTHR30055:SF243">
    <property type="entry name" value="HTH-TYPE TRANSCRIPTIONAL REGULATOR RV1816"/>
    <property type="match status" value="1"/>
</dbReference>
<dbReference type="Proteomes" id="UP001501468">
    <property type="component" value="Unassembled WGS sequence"/>
</dbReference>
<keyword evidence="3" id="KW-0804">Transcription</keyword>
<dbReference type="PROSITE" id="PS50977">
    <property type="entry name" value="HTH_TETR_2"/>
    <property type="match status" value="1"/>
</dbReference>
<proteinExistence type="predicted"/>
<dbReference type="PANTHER" id="PTHR30055">
    <property type="entry name" value="HTH-TYPE TRANSCRIPTIONAL REGULATOR RUTR"/>
    <property type="match status" value="1"/>
</dbReference>
<dbReference type="InterPro" id="IPR001647">
    <property type="entry name" value="HTH_TetR"/>
</dbReference>
<protein>
    <submittedName>
        <fullName evidence="6">TetR/AcrR family transcriptional regulator</fullName>
    </submittedName>
</protein>
<accession>A0ABP7CW55</accession>
<reference evidence="7" key="1">
    <citation type="journal article" date="2019" name="Int. J. Syst. Evol. Microbiol.">
        <title>The Global Catalogue of Microorganisms (GCM) 10K type strain sequencing project: providing services to taxonomists for standard genome sequencing and annotation.</title>
        <authorList>
            <consortium name="The Broad Institute Genomics Platform"/>
            <consortium name="The Broad Institute Genome Sequencing Center for Infectious Disease"/>
            <person name="Wu L."/>
            <person name="Ma J."/>
        </authorList>
    </citation>
    <scope>NUCLEOTIDE SEQUENCE [LARGE SCALE GENOMIC DNA]</scope>
    <source>
        <strain evidence="7">JCM 17125</strain>
    </source>
</reference>
<dbReference type="Pfam" id="PF13305">
    <property type="entry name" value="TetR_C_33"/>
    <property type="match status" value="1"/>
</dbReference>
<sequence>METTSRPGPVPEPLGKRAVKRLAVEADILRVARAHLATDGAAALSLRAVARDLGMVSSGIYRYVDSRDELLTRLIVDSYWSLAGAVRAAHDVVPTDDLDGRWDALGRALRAWAIQRPHDFALIYGSPVPDYEAPAERTEEAGTAVLALLVTLLEDVRRAGRLADQDRLGVIPWRAEAGVGGLLESSMFASTHLDAVTLTQGIAAWTLLLGAVTSEVFAQLGPLPDGEALFDCLLAVSRRCVIRAPGG</sequence>
<dbReference type="InterPro" id="IPR009057">
    <property type="entry name" value="Homeodomain-like_sf"/>
</dbReference>
<keyword evidence="1" id="KW-0805">Transcription regulation</keyword>
<dbReference type="InterPro" id="IPR036271">
    <property type="entry name" value="Tet_transcr_reg_TetR-rel_C_sf"/>
</dbReference>
<evidence type="ECO:0000313" key="7">
    <source>
        <dbReference type="Proteomes" id="UP001501468"/>
    </source>
</evidence>
<evidence type="ECO:0000313" key="6">
    <source>
        <dbReference type="EMBL" id="GAA3696251.1"/>
    </source>
</evidence>
<dbReference type="SUPFAM" id="SSF46689">
    <property type="entry name" value="Homeodomain-like"/>
    <property type="match status" value="1"/>
</dbReference>
<organism evidence="6 7">
    <name type="scientific">Terrabacter ginsenosidimutans</name>
    <dbReference type="NCBI Taxonomy" id="490575"/>
    <lineage>
        <taxon>Bacteria</taxon>
        <taxon>Bacillati</taxon>
        <taxon>Actinomycetota</taxon>
        <taxon>Actinomycetes</taxon>
        <taxon>Micrococcales</taxon>
        <taxon>Intrasporangiaceae</taxon>
        <taxon>Terrabacter</taxon>
    </lineage>
</organism>
<name>A0ABP7CW55_9MICO</name>
<dbReference type="RefSeq" id="WP_344942650.1">
    <property type="nucleotide sequence ID" value="NZ_BAABDC010000001.1"/>
</dbReference>
<evidence type="ECO:0000256" key="4">
    <source>
        <dbReference type="PROSITE-ProRule" id="PRU00335"/>
    </source>
</evidence>
<evidence type="ECO:0000259" key="5">
    <source>
        <dbReference type="PROSITE" id="PS50977"/>
    </source>
</evidence>
<dbReference type="InterPro" id="IPR050109">
    <property type="entry name" value="HTH-type_TetR-like_transc_reg"/>
</dbReference>
<dbReference type="SUPFAM" id="SSF48498">
    <property type="entry name" value="Tetracyclin repressor-like, C-terminal domain"/>
    <property type="match status" value="1"/>
</dbReference>
<feature type="domain" description="HTH tetR-type" evidence="5">
    <location>
        <begin position="22"/>
        <end position="82"/>
    </location>
</feature>
<evidence type="ECO:0000256" key="1">
    <source>
        <dbReference type="ARBA" id="ARBA00023015"/>
    </source>
</evidence>
<feature type="DNA-binding region" description="H-T-H motif" evidence="4">
    <location>
        <begin position="45"/>
        <end position="64"/>
    </location>
</feature>
<evidence type="ECO:0000256" key="2">
    <source>
        <dbReference type="ARBA" id="ARBA00023125"/>
    </source>
</evidence>
<gene>
    <name evidence="6" type="ORF">GCM10022399_10920</name>
</gene>
<keyword evidence="7" id="KW-1185">Reference proteome</keyword>
<keyword evidence="2 4" id="KW-0238">DNA-binding</keyword>
<comment type="caution">
    <text evidence="6">The sequence shown here is derived from an EMBL/GenBank/DDBJ whole genome shotgun (WGS) entry which is preliminary data.</text>
</comment>